<dbReference type="EMBL" id="CAJOBZ010000004">
    <property type="protein sequence ID" value="CAF4778264.1"/>
    <property type="molecule type" value="Genomic_DNA"/>
</dbReference>
<dbReference type="Proteomes" id="UP000663880">
    <property type="component" value="Unassembled WGS sequence"/>
</dbReference>
<accession>A0A821N2R9</accession>
<evidence type="ECO:0000256" key="2">
    <source>
        <dbReference type="SAM" id="SignalP"/>
    </source>
</evidence>
<dbReference type="AlphaFoldDB" id="A0A821N2R9"/>
<protein>
    <submittedName>
        <fullName evidence="3">Uncharacterized protein</fullName>
    </submittedName>
</protein>
<organism evidence="3 4">
    <name type="scientific">Pieris macdunnoughi</name>
    <dbReference type="NCBI Taxonomy" id="345717"/>
    <lineage>
        <taxon>Eukaryota</taxon>
        <taxon>Metazoa</taxon>
        <taxon>Ecdysozoa</taxon>
        <taxon>Arthropoda</taxon>
        <taxon>Hexapoda</taxon>
        <taxon>Insecta</taxon>
        <taxon>Pterygota</taxon>
        <taxon>Neoptera</taxon>
        <taxon>Endopterygota</taxon>
        <taxon>Lepidoptera</taxon>
        <taxon>Glossata</taxon>
        <taxon>Ditrysia</taxon>
        <taxon>Papilionoidea</taxon>
        <taxon>Pieridae</taxon>
        <taxon>Pierinae</taxon>
        <taxon>Pieris</taxon>
    </lineage>
</organism>
<proteinExistence type="predicted"/>
<feature type="compositionally biased region" description="Polar residues" evidence="1">
    <location>
        <begin position="239"/>
        <end position="295"/>
    </location>
</feature>
<feature type="compositionally biased region" description="Polar residues" evidence="1">
    <location>
        <begin position="40"/>
        <end position="62"/>
    </location>
</feature>
<evidence type="ECO:0000256" key="1">
    <source>
        <dbReference type="SAM" id="MobiDB-lite"/>
    </source>
</evidence>
<comment type="caution">
    <text evidence="3">The sequence shown here is derived from an EMBL/GenBank/DDBJ whole genome shotgun (WGS) entry which is preliminary data.</text>
</comment>
<feature type="chain" id="PRO_5033023186" evidence="2">
    <location>
        <begin position="16"/>
        <end position="500"/>
    </location>
</feature>
<keyword evidence="2" id="KW-0732">Signal</keyword>
<reference evidence="3" key="1">
    <citation type="submission" date="2021-02" db="EMBL/GenBank/DDBJ databases">
        <authorList>
            <person name="Steward A R."/>
        </authorList>
    </citation>
    <scope>NUCLEOTIDE SEQUENCE</scope>
</reference>
<name>A0A821N2R9_9NEOP</name>
<evidence type="ECO:0000313" key="3">
    <source>
        <dbReference type="EMBL" id="CAF4778264.1"/>
    </source>
</evidence>
<feature type="signal peptide" evidence="2">
    <location>
        <begin position="1"/>
        <end position="15"/>
    </location>
</feature>
<evidence type="ECO:0000313" key="4">
    <source>
        <dbReference type="Proteomes" id="UP000663880"/>
    </source>
</evidence>
<feature type="compositionally biased region" description="Basic and acidic residues" evidence="1">
    <location>
        <begin position="219"/>
        <end position="232"/>
    </location>
</feature>
<dbReference type="OrthoDB" id="10458365at2759"/>
<gene>
    <name evidence="3" type="ORF">PMACD_LOCUS2193</name>
</gene>
<feature type="compositionally biased region" description="Polar residues" evidence="1">
    <location>
        <begin position="209"/>
        <end position="218"/>
    </location>
</feature>
<keyword evidence="4" id="KW-1185">Reference proteome</keyword>
<feature type="region of interest" description="Disordered" evidence="1">
    <location>
        <begin position="40"/>
        <end position="70"/>
    </location>
</feature>
<feature type="region of interest" description="Disordered" evidence="1">
    <location>
        <begin position="193"/>
        <end position="295"/>
    </location>
</feature>
<sequence>MCVFAILCFAAIATALPLDNTALNNITDILSTEKLPIESTNLPHDNLNQGNASNIENSGELKNNSKDYYDGRGDTPLLDLGSYEEQHNKEKEISLNTIDEPTIKNKKMENNMTNEFAEPKSTENVPITETNTLLGESTTLSVSTEKEEQTSLVTSNSLQEVRGLENQKTIYTTPLPLIDIQHKHLKENIFSPALNAGPQNEEVSEKQEITSSPVPKSDSQQKEQEFKSEASKVSEAPKTPSSIPESVSQPKEQLQDITLKSFPKSQIQSKGEISVSKPKTTSHLPDSKTQQSGQSLKKEIMPFTNLLASGNSKRQEVIEGEHKIHSSLPVIKNQQKEQVLKEQVLKGKDKTSPMLSAFNNKKGHVIPLSDSHVLQKERGSNAEKSYIANKLKGHNMKLEPKAVAPVHILENQKQKVPEREEITSYPISDIEKEEDELGEIYNCAEERKPWFNVAVPPLFYGNGLQAPVPVDLLPPPIFLQYPNPFFYKRPLIRYPNFVIV</sequence>